<keyword evidence="2" id="KW-1185">Reference proteome</keyword>
<name>A0A8T2K1E0_9PIPI</name>
<dbReference type="Proteomes" id="UP000812440">
    <property type="component" value="Chromosome 2"/>
</dbReference>
<evidence type="ECO:0000313" key="1">
    <source>
        <dbReference type="EMBL" id="KAG8451179.1"/>
    </source>
</evidence>
<protein>
    <submittedName>
        <fullName evidence="1">Uncharacterized protein</fullName>
    </submittedName>
</protein>
<accession>A0A8T2K1E0</accession>
<dbReference type="AlphaFoldDB" id="A0A8T2K1E0"/>
<reference evidence="1" key="1">
    <citation type="thesis" date="2020" institute="ProQuest LLC" country="789 East Eisenhower Parkway, Ann Arbor, MI, USA">
        <title>Comparative Genomics and Chromosome Evolution.</title>
        <authorList>
            <person name="Mudd A.B."/>
        </authorList>
    </citation>
    <scope>NUCLEOTIDE SEQUENCE</scope>
    <source>
        <strain evidence="1">Female2</strain>
        <tissue evidence="1">Blood</tissue>
    </source>
</reference>
<organism evidence="1 2">
    <name type="scientific">Hymenochirus boettgeri</name>
    <name type="common">Congo dwarf clawed frog</name>
    <dbReference type="NCBI Taxonomy" id="247094"/>
    <lineage>
        <taxon>Eukaryota</taxon>
        <taxon>Metazoa</taxon>
        <taxon>Chordata</taxon>
        <taxon>Craniata</taxon>
        <taxon>Vertebrata</taxon>
        <taxon>Euteleostomi</taxon>
        <taxon>Amphibia</taxon>
        <taxon>Batrachia</taxon>
        <taxon>Anura</taxon>
        <taxon>Pipoidea</taxon>
        <taxon>Pipidae</taxon>
        <taxon>Pipinae</taxon>
        <taxon>Hymenochirus</taxon>
    </lineage>
</organism>
<comment type="caution">
    <text evidence="1">The sequence shown here is derived from an EMBL/GenBank/DDBJ whole genome shotgun (WGS) entry which is preliminary data.</text>
</comment>
<dbReference type="EMBL" id="JAACNH010000002">
    <property type="protein sequence ID" value="KAG8451179.1"/>
    <property type="molecule type" value="Genomic_DNA"/>
</dbReference>
<sequence>MAAIWKLAQRVAIQQLLPIRRYGVAVPALQPILLTHPNLLFLLAPISHHVLTMMHLPLLVTNSGNCLWLPWYQSINLTHCECATDRYSCMRKHFTLQMHTEDPRPQRCSVACVH</sequence>
<evidence type="ECO:0000313" key="2">
    <source>
        <dbReference type="Proteomes" id="UP000812440"/>
    </source>
</evidence>
<gene>
    <name evidence="1" type="ORF">GDO86_003437</name>
</gene>
<proteinExistence type="predicted"/>